<keyword evidence="2" id="KW-1185">Reference proteome</keyword>
<evidence type="ECO:0000313" key="2">
    <source>
        <dbReference type="Proteomes" id="UP001246372"/>
    </source>
</evidence>
<accession>A0ABU3PEP6</accession>
<organism evidence="1 2">
    <name type="scientific">Roseateles aquae</name>
    <dbReference type="NCBI Taxonomy" id="3077235"/>
    <lineage>
        <taxon>Bacteria</taxon>
        <taxon>Pseudomonadati</taxon>
        <taxon>Pseudomonadota</taxon>
        <taxon>Betaproteobacteria</taxon>
        <taxon>Burkholderiales</taxon>
        <taxon>Sphaerotilaceae</taxon>
        <taxon>Roseateles</taxon>
    </lineage>
</organism>
<name>A0ABU3PEP6_9BURK</name>
<proteinExistence type="predicted"/>
<gene>
    <name evidence="1" type="ORF">RQP53_17540</name>
</gene>
<dbReference type="Proteomes" id="UP001246372">
    <property type="component" value="Unassembled WGS sequence"/>
</dbReference>
<reference evidence="1" key="1">
    <citation type="submission" date="2023-09" db="EMBL/GenBank/DDBJ databases">
        <title>Paucibacter sp. APW11 Genome sequencing and assembly.</title>
        <authorList>
            <person name="Kim I."/>
        </authorList>
    </citation>
    <scope>NUCLEOTIDE SEQUENCE</scope>
    <source>
        <strain evidence="1">APW11</strain>
    </source>
</reference>
<protein>
    <recommendedName>
        <fullName evidence="3">DUF1444 domain-containing protein</fullName>
    </recommendedName>
</protein>
<dbReference type="EMBL" id="JAVXZY010000007">
    <property type="protein sequence ID" value="MDT9001086.1"/>
    <property type="molecule type" value="Genomic_DNA"/>
</dbReference>
<sequence>MGLFDWLFGAPTLKQVAKEVETWLRQQHAEDICLKLDMAEITATLKGRPCTIYLGNLLADYRNSPRAGRAALLERFLSGVTGDNMVPVRWEDAKPLLMPVVRGRMDLGLGELSARRTPVAEKPFSGTPHRPLAADLMSDLVVALVCDMPTSMAYVTEEHLQQWHLGFDEAMEHALQNLRGLPEAQGWRELSPGVWLGEWGDSYDSSRLLLPDLIHRLGVPEPVLLAPFRNALMVCSARQPAALLEIAQRVTAAMDDNPRWLSFEPLRLEGSQWRAHTPPPEVAEALRVLQQRNLGGAYGSQKKLLDHIHQAAQQDVFVANFQLVRRDAAPERSFAVWSEGVDTLLPTAELIAFVLPRDGQHEHWLVSWADVQAIAGALLEPVDLQPRRHRVRRFPDAAMLDQLRERAVEL</sequence>
<evidence type="ECO:0000313" key="1">
    <source>
        <dbReference type="EMBL" id="MDT9001086.1"/>
    </source>
</evidence>
<dbReference type="RefSeq" id="WP_315651970.1">
    <property type="nucleotide sequence ID" value="NZ_JAVXZY010000007.1"/>
</dbReference>
<comment type="caution">
    <text evidence="1">The sequence shown here is derived from an EMBL/GenBank/DDBJ whole genome shotgun (WGS) entry which is preliminary data.</text>
</comment>
<evidence type="ECO:0008006" key="3">
    <source>
        <dbReference type="Google" id="ProtNLM"/>
    </source>
</evidence>